<dbReference type="GO" id="GO:0000981">
    <property type="term" value="F:DNA-binding transcription factor activity, RNA polymerase II-specific"/>
    <property type="evidence" value="ECO:0007669"/>
    <property type="project" value="TreeGrafter"/>
</dbReference>
<evidence type="ECO:0000256" key="1">
    <source>
        <dbReference type="ARBA" id="ARBA00004123"/>
    </source>
</evidence>
<dbReference type="FunFam" id="3.30.160.60:FF:000358">
    <property type="entry name" value="zinc finger protein 24"/>
    <property type="match status" value="1"/>
</dbReference>
<keyword evidence="3" id="KW-0479">Metal-binding</keyword>
<keyword evidence="9" id="KW-0804">Transcription</keyword>
<dbReference type="OrthoDB" id="9701233at2759"/>
<keyword evidence="15" id="KW-1185">Reference proteome</keyword>
<dbReference type="Gene3D" id="6.10.140.140">
    <property type="match status" value="1"/>
</dbReference>
<feature type="domain" description="C2H2-type" evidence="13">
    <location>
        <begin position="307"/>
        <end position="334"/>
    </location>
</feature>
<evidence type="ECO:0000313" key="16">
    <source>
        <dbReference type="RefSeq" id="XP_028342035.1"/>
    </source>
</evidence>
<keyword evidence="6" id="KW-0862">Zinc</keyword>
<evidence type="ECO:0000256" key="12">
    <source>
        <dbReference type="SAM" id="MobiDB-lite"/>
    </source>
</evidence>
<keyword evidence="10" id="KW-0539">Nucleus</keyword>
<dbReference type="InParanoid" id="A0A455AZG1"/>
<keyword evidence="7" id="KW-0805">Transcription regulation</keyword>
<dbReference type="FunFam" id="3.30.160.60:FF:000770">
    <property type="entry name" value="zinc finger protein 16"/>
    <property type="match status" value="1"/>
</dbReference>
<protein>
    <submittedName>
        <fullName evidence="16">Zinc finger protein 90 homolog isoform X1</fullName>
    </submittedName>
</protein>
<dbReference type="InterPro" id="IPR001909">
    <property type="entry name" value="KRAB"/>
</dbReference>
<dbReference type="SMART" id="SM00349">
    <property type="entry name" value="KRAB"/>
    <property type="match status" value="1"/>
</dbReference>
<feature type="compositionally biased region" description="Basic and acidic residues" evidence="12">
    <location>
        <begin position="428"/>
        <end position="437"/>
    </location>
</feature>
<organism evidence="15 16">
    <name type="scientific">Physeter macrocephalus</name>
    <name type="common">Sperm whale</name>
    <name type="synonym">Physeter catodon</name>
    <dbReference type="NCBI Taxonomy" id="9755"/>
    <lineage>
        <taxon>Eukaryota</taxon>
        <taxon>Metazoa</taxon>
        <taxon>Chordata</taxon>
        <taxon>Craniata</taxon>
        <taxon>Vertebrata</taxon>
        <taxon>Euteleostomi</taxon>
        <taxon>Mammalia</taxon>
        <taxon>Eutheria</taxon>
        <taxon>Laurasiatheria</taxon>
        <taxon>Artiodactyla</taxon>
        <taxon>Whippomorpha</taxon>
        <taxon>Cetacea</taxon>
        <taxon>Odontoceti</taxon>
        <taxon>Physeteridae</taxon>
        <taxon>Physeter</taxon>
    </lineage>
</organism>
<dbReference type="PANTHER" id="PTHR24384:SF246">
    <property type="entry name" value="GENE, 19965-RELATED"/>
    <property type="match status" value="1"/>
</dbReference>
<evidence type="ECO:0000256" key="4">
    <source>
        <dbReference type="ARBA" id="ARBA00022737"/>
    </source>
</evidence>
<feature type="region of interest" description="Disordered" evidence="12">
    <location>
        <begin position="162"/>
        <end position="182"/>
    </location>
</feature>
<proteinExistence type="inferred from homology"/>
<feature type="domain" description="C2H2-type" evidence="13">
    <location>
        <begin position="279"/>
        <end position="306"/>
    </location>
</feature>
<evidence type="ECO:0000256" key="7">
    <source>
        <dbReference type="ARBA" id="ARBA00023015"/>
    </source>
</evidence>
<evidence type="ECO:0000256" key="8">
    <source>
        <dbReference type="ARBA" id="ARBA00023125"/>
    </source>
</evidence>
<dbReference type="InterPro" id="IPR050752">
    <property type="entry name" value="C2H2-ZF_domain"/>
</dbReference>
<evidence type="ECO:0000259" key="13">
    <source>
        <dbReference type="PROSITE" id="PS50157"/>
    </source>
</evidence>
<feature type="domain" description="C2H2-type" evidence="13">
    <location>
        <begin position="363"/>
        <end position="385"/>
    </location>
</feature>
<dbReference type="PANTHER" id="PTHR24384">
    <property type="entry name" value="FINGER PUTATIVE TRANSCRIPTION FACTOR FAMILY-RELATED"/>
    <property type="match status" value="1"/>
</dbReference>
<feature type="region of interest" description="Disordered" evidence="12">
    <location>
        <begin position="412"/>
        <end position="437"/>
    </location>
</feature>
<evidence type="ECO:0000313" key="15">
    <source>
        <dbReference type="Proteomes" id="UP000248484"/>
    </source>
</evidence>
<evidence type="ECO:0000256" key="11">
    <source>
        <dbReference type="PROSITE-ProRule" id="PRU00042"/>
    </source>
</evidence>
<dbReference type="Proteomes" id="UP000248484">
    <property type="component" value="Unplaced"/>
</dbReference>
<dbReference type="CDD" id="cd07765">
    <property type="entry name" value="KRAB_A-box"/>
    <property type="match status" value="1"/>
</dbReference>
<evidence type="ECO:0000256" key="10">
    <source>
        <dbReference type="ARBA" id="ARBA00023242"/>
    </source>
</evidence>
<dbReference type="PROSITE" id="PS00028">
    <property type="entry name" value="ZINC_FINGER_C2H2_1"/>
    <property type="match status" value="5"/>
</dbReference>
<sequence length="484" mass="52464">MAGSSPAAGPHGLLTFGDVAVHFTQEEGARLDPGQRALYRDVMLETYRNLASLGVPGSKPDLISQLEQGKEPWGSDLLRAQEGETAGDPSTGAASGPAAEAKPTPGQAPSGSQQQAWAAQVDRMGLWWSHRPCIPLRWPRAHSTAADSSRGSLRKQVMARVKTTQASEPPGASGSFSGGGPPTLVCREAAGHEGRLGSLENFLFQERQPHRTYWTTSKAEGSQKGGKWGPELFCSPLPGTHERNTKRQRVHTCETCAKSFRYLSRLVRHRATHSGEKPHACGECGRAFRQRSHLEQHRSAHAGQKPHTCEQCGRAFTRLSTLHRHQRVHSGEKPFGCQWCGKPFSYSTLLAQHQRIHTQERPFRCSRCGKSFIWKSSFRNHQKSHLCGEAAWASVSSALEAAAGGESLGLAATPRSTPEGCPRARGAVPERDQHEGPDCFSTRDHLVHFGSFPRQGGGPGLPAPAGTAPVACWIPRGCGTSWTN</sequence>
<dbReference type="FunFam" id="3.30.160.60:FF:001638">
    <property type="entry name" value="Zinc finger protein 668"/>
    <property type="match status" value="1"/>
</dbReference>
<feature type="domain" description="KRAB" evidence="14">
    <location>
        <begin position="14"/>
        <end position="85"/>
    </location>
</feature>
<dbReference type="RefSeq" id="XP_028342035.1">
    <property type="nucleotide sequence ID" value="XM_028486234.2"/>
</dbReference>
<dbReference type="InterPro" id="IPR036236">
    <property type="entry name" value="Znf_C2H2_sf"/>
</dbReference>
<dbReference type="GO" id="GO:0005634">
    <property type="term" value="C:nucleus"/>
    <property type="evidence" value="ECO:0007669"/>
    <property type="project" value="UniProtKB-SubCell"/>
</dbReference>
<dbReference type="GO" id="GO:0008270">
    <property type="term" value="F:zinc ion binding"/>
    <property type="evidence" value="ECO:0007669"/>
    <property type="project" value="UniProtKB-KW"/>
</dbReference>
<evidence type="ECO:0000256" key="9">
    <source>
        <dbReference type="ARBA" id="ARBA00023163"/>
    </source>
</evidence>
<dbReference type="SUPFAM" id="SSF57667">
    <property type="entry name" value="beta-beta-alpha zinc fingers"/>
    <property type="match status" value="3"/>
</dbReference>
<dbReference type="FunFam" id="3.30.160.60:FF:000340">
    <property type="entry name" value="zinc finger protein 473 isoform X1"/>
    <property type="match status" value="1"/>
</dbReference>
<dbReference type="FunFam" id="3.30.160.60:FF:000690">
    <property type="entry name" value="Zinc finger protein 354C"/>
    <property type="match status" value="1"/>
</dbReference>
<dbReference type="SUPFAM" id="SSF109640">
    <property type="entry name" value="KRAB domain (Kruppel-associated box)"/>
    <property type="match status" value="1"/>
</dbReference>
<feature type="compositionally biased region" description="Polar residues" evidence="12">
    <location>
        <begin position="107"/>
        <end position="117"/>
    </location>
</feature>
<dbReference type="Pfam" id="PF00096">
    <property type="entry name" value="zf-C2H2"/>
    <property type="match status" value="4"/>
</dbReference>
<dbReference type="PROSITE" id="PS50805">
    <property type="entry name" value="KRAB"/>
    <property type="match status" value="1"/>
</dbReference>
<dbReference type="SMART" id="SM00355">
    <property type="entry name" value="ZnF_C2H2"/>
    <property type="match status" value="5"/>
</dbReference>
<evidence type="ECO:0000256" key="5">
    <source>
        <dbReference type="ARBA" id="ARBA00022771"/>
    </source>
</evidence>
<dbReference type="GeneID" id="102975562"/>
<keyword evidence="5 11" id="KW-0863">Zinc-finger</keyword>
<accession>A0A455AZG1</accession>
<comment type="subcellular location">
    <subcellularLocation>
        <location evidence="1">Nucleus</location>
    </subcellularLocation>
</comment>
<dbReference type="Pfam" id="PF01352">
    <property type="entry name" value="KRAB"/>
    <property type="match status" value="1"/>
</dbReference>
<feature type="domain" description="C2H2-type" evidence="13">
    <location>
        <begin position="335"/>
        <end position="362"/>
    </location>
</feature>
<dbReference type="InterPro" id="IPR036051">
    <property type="entry name" value="KRAB_dom_sf"/>
</dbReference>
<dbReference type="InterPro" id="IPR013087">
    <property type="entry name" value="Znf_C2H2_type"/>
</dbReference>
<name>A0A455AZG1_PHYMC</name>
<reference evidence="16" key="1">
    <citation type="submission" date="2025-08" db="UniProtKB">
        <authorList>
            <consortium name="RefSeq"/>
        </authorList>
    </citation>
    <scope>IDENTIFICATION</scope>
    <source>
        <tissue evidence="16">Muscle</tissue>
    </source>
</reference>
<evidence type="ECO:0000256" key="6">
    <source>
        <dbReference type="ARBA" id="ARBA00022833"/>
    </source>
</evidence>
<keyword evidence="8" id="KW-0238">DNA-binding</keyword>
<dbReference type="AlphaFoldDB" id="A0A455AZG1"/>
<comment type="similarity">
    <text evidence="2">Belongs to the krueppel C2H2-type zinc-finger protein family.</text>
</comment>
<evidence type="ECO:0000259" key="14">
    <source>
        <dbReference type="PROSITE" id="PS50805"/>
    </source>
</evidence>
<dbReference type="Gene3D" id="3.30.160.60">
    <property type="entry name" value="Classic Zinc Finger"/>
    <property type="match status" value="5"/>
</dbReference>
<feature type="region of interest" description="Disordered" evidence="12">
    <location>
        <begin position="82"/>
        <end position="117"/>
    </location>
</feature>
<gene>
    <name evidence="16" type="primary">LOC102975562</name>
</gene>
<evidence type="ECO:0000256" key="3">
    <source>
        <dbReference type="ARBA" id="ARBA00022723"/>
    </source>
</evidence>
<keyword evidence="4" id="KW-0677">Repeat</keyword>
<evidence type="ECO:0000256" key="2">
    <source>
        <dbReference type="ARBA" id="ARBA00006991"/>
    </source>
</evidence>
<dbReference type="GO" id="GO:0000978">
    <property type="term" value="F:RNA polymerase II cis-regulatory region sequence-specific DNA binding"/>
    <property type="evidence" value="ECO:0007669"/>
    <property type="project" value="TreeGrafter"/>
</dbReference>
<dbReference type="KEGG" id="pcad:102975562"/>
<feature type="domain" description="C2H2-type" evidence="13">
    <location>
        <begin position="251"/>
        <end position="278"/>
    </location>
</feature>
<dbReference type="PROSITE" id="PS50157">
    <property type="entry name" value="ZINC_FINGER_C2H2_2"/>
    <property type="match status" value="5"/>
</dbReference>